<organism evidence="1 2">
    <name type="scientific">Adhaeretor mobilis</name>
    <dbReference type="NCBI Taxonomy" id="1930276"/>
    <lineage>
        <taxon>Bacteria</taxon>
        <taxon>Pseudomonadati</taxon>
        <taxon>Planctomycetota</taxon>
        <taxon>Planctomycetia</taxon>
        <taxon>Pirellulales</taxon>
        <taxon>Lacipirellulaceae</taxon>
        <taxon>Adhaeretor</taxon>
    </lineage>
</organism>
<reference evidence="1 2" key="1">
    <citation type="submission" date="2019-02" db="EMBL/GenBank/DDBJ databases">
        <title>Deep-cultivation of Planctomycetes and their phenomic and genomic characterization uncovers novel biology.</title>
        <authorList>
            <person name="Wiegand S."/>
            <person name="Jogler M."/>
            <person name="Boedeker C."/>
            <person name="Pinto D."/>
            <person name="Vollmers J."/>
            <person name="Rivas-Marin E."/>
            <person name="Kohn T."/>
            <person name="Peeters S.H."/>
            <person name="Heuer A."/>
            <person name="Rast P."/>
            <person name="Oberbeckmann S."/>
            <person name="Bunk B."/>
            <person name="Jeske O."/>
            <person name="Meyerdierks A."/>
            <person name="Storesund J.E."/>
            <person name="Kallscheuer N."/>
            <person name="Luecker S."/>
            <person name="Lage O.M."/>
            <person name="Pohl T."/>
            <person name="Merkel B.J."/>
            <person name="Hornburger P."/>
            <person name="Mueller R.-W."/>
            <person name="Bruemmer F."/>
            <person name="Labrenz M."/>
            <person name="Spormann A.M."/>
            <person name="Op den Camp H."/>
            <person name="Overmann J."/>
            <person name="Amann R."/>
            <person name="Jetten M.S.M."/>
            <person name="Mascher T."/>
            <person name="Medema M.H."/>
            <person name="Devos D.P."/>
            <person name="Kaster A.-K."/>
            <person name="Ovreas L."/>
            <person name="Rohde M."/>
            <person name="Galperin M.Y."/>
            <person name="Jogler C."/>
        </authorList>
    </citation>
    <scope>NUCLEOTIDE SEQUENCE [LARGE SCALE GENOMIC DNA]</scope>
    <source>
        <strain evidence="1 2">HG15A2</strain>
    </source>
</reference>
<keyword evidence="2" id="KW-1185">Reference proteome</keyword>
<sequence length="40" mass="4560">MLAYSKEFRREVLAACDAGGGTREVALRFDVSESWVRRIN</sequence>
<evidence type="ECO:0000313" key="2">
    <source>
        <dbReference type="Proteomes" id="UP000319852"/>
    </source>
</evidence>
<dbReference type="SUPFAM" id="SSF46689">
    <property type="entry name" value="Homeodomain-like"/>
    <property type="match status" value="1"/>
</dbReference>
<dbReference type="KEGG" id="amob:HG15A2_21510"/>
<accession>A0A517MVG0</accession>
<dbReference type="AlphaFoldDB" id="A0A517MVG0"/>
<dbReference type="RefSeq" id="WP_261342161.1">
    <property type="nucleotide sequence ID" value="NZ_CP036263.1"/>
</dbReference>
<dbReference type="EMBL" id="CP036263">
    <property type="protein sequence ID" value="QDS98865.1"/>
    <property type="molecule type" value="Genomic_DNA"/>
</dbReference>
<protein>
    <recommendedName>
        <fullName evidence="3">Transposase</fullName>
    </recommendedName>
</protein>
<evidence type="ECO:0000313" key="1">
    <source>
        <dbReference type="EMBL" id="QDS98865.1"/>
    </source>
</evidence>
<name>A0A517MVG0_9BACT</name>
<dbReference type="Proteomes" id="UP000319852">
    <property type="component" value="Chromosome"/>
</dbReference>
<gene>
    <name evidence="1" type="ORF">HG15A2_21510</name>
</gene>
<evidence type="ECO:0008006" key="3">
    <source>
        <dbReference type="Google" id="ProtNLM"/>
    </source>
</evidence>
<dbReference type="InterPro" id="IPR009057">
    <property type="entry name" value="Homeodomain-like_sf"/>
</dbReference>
<proteinExistence type="predicted"/>